<proteinExistence type="predicted"/>
<protein>
    <submittedName>
        <fullName evidence="8">MFS transporter</fullName>
    </submittedName>
</protein>
<gene>
    <name evidence="8" type="ORF">KHC33_14675</name>
</gene>
<sequence length="460" mass="49212">MYSQAGKSILLLISSLASFLVPYTVSSLNVALPAIGSDFSLDAVTLGWITTAYLLIAAVCMLPFGRIADIYGRKQIFIVGNLIFALGSLIAAMSWSGSSIIAARMIQGLGGAMVFSTSMALVTIVFPPGERGRAIGIVTATVYAGLSLGPVLGGILTQLFGWPSIFLINVPLALIVVILSLKYLKGEWTDCGKTRFDYGGAILYGCMVLGIMYGLTQLPSLSGILWIVCGILGGFFFARWEKKQEKPLIHLQIFRTNQTFLCSNISAMINYAVVFAVGFLVSLSLQYNRGFDPATTGMILLAQPLVQMIVSPISGRLSDTTEPAVIATLGMAITTIGLGILLIVLPAFSLIFILIGLAVLGLGYGLFSSPNTNAIMSSVHTQDLGMASSMVSTMRSMGQLISLAIAMMVFSFIIGTVEITPDVYHQLEQSTEFIFIIFIILGIFGIFTSYIRGTVRGGEE</sequence>
<dbReference type="AlphaFoldDB" id="A0A8E7AYC0"/>
<feature type="transmembrane region" description="Helical" evidence="6">
    <location>
        <begin position="76"/>
        <end position="95"/>
    </location>
</feature>
<feature type="transmembrane region" description="Helical" evidence="6">
    <location>
        <begin position="162"/>
        <end position="184"/>
    </location>
</feature>
<evidence type="ECO:0000256" key="3">
    <source>
        <dbReference type="ARBA" id="ARBA00022692"/>
    </source>
</evidence>
<feature type="transmembrane region" description="Helical" evidence="6">
    <location>
        <begin position="350"/>
        <end position="367"/>
    </location>
</feature>
<organism evidence="8 9">
    <name type="scientific">Methanospirillum purgamenti</name>
    <dbReference type="NCBI Taxonomy" id="2834276"/>
    <lineage>
        <taxon>Archaea</taxon>
        <taxon>Methanobacteriati</taxon>
        <taxon>Methanobacteriota</taxon>
        <taxon>Stenosarchaea group</taxon>
        <taxon>Methanomicrobia</taxon>
        <taxon>Methanomicrobiales</taxon>
        <taxon>Methanospirillaceae</taxon>
        <taxon>Methanospirillum</taxon>
    </lineage>
</organism>
<dbReference type="RefSeq" id="WP_214419358.1">
    <property type="nucleotide sequence ID" value="NZ_CP075546.1"/>
</dbReference>
<keyword evidence="5 6" id="KW-0472">Membrane</keyword>
<dbReference type="InterPro" id="IPR011701">
    <property type="entry name" value="MFS"/>
</dbReference>
<feature type="transmembrane region" description="Helical" evidence="6">
    <location>
        <begin position="221"/>
        <end position="240"/>
    </location>
</feature>
<dbReference type="CDD" id="cd17321">
    <property type="entry name" value="MFS_MMR_MDR_like"/>
    <property type="match status" value="1"/>
</dbReference>
<dbReference type="KEGG" id="mrtj:KHC33_14675"/>
<feature type="transmembrane region" description="Helical" evidence="6">
    <location>
        <begin position="294"/>
        <end position="313"/>
    </location>
</feature>
<evidence type="ECO:0000256" key="6">
    <source>
        <dbReference type="SAM" id="Phobius"/>
    </source>
</evidence>
<accession>A0A8E7AYC0</accession>
<evidence type="ECO:0000256" key="4">
    <source>
        <dbReference type="ARBA" id="ARBA00022989"/>
    </source>
</evidence>
<dbReference type="PANTHER" id="PTHR42718">
    <property type="entry name" value="MAJOR FACILITATOR SUPERFAMILY MULTIDRUG TRANSPORTER MFSC"/>
    <property type="match status" value="1"/>
</dbReference>
<evidence type="ECO:0000259" key="7">
    <source>
        <dbReference type="PROSITE" id="PS50850"/>
    </source>
</evidence>
<dbReference type="SUPFAM" id="SSF103473">
    <property type="entry name" value="MFS general substrate transporter"/>
    <property type="match status" value="1"/>
</dbReference>
<feature type="transmembrane region" description="Helical" evidence="6">
    <location>
        <begin position="325"/>
        <end position="344"/>
    </location>
</feature>
<evidence type="ECO:0000256" key="2">
    <source>
        <dbReference type="ARBA" id="ARBA00022448"/>
    </source>
</evidence>
<feature type="transmembrane region" description="Helical" evidence="6">
    <location>
        <begin position="43"/>
        <end position="64"/>
    </location>
</feature>
<dbReference type="Pfam" id="PF07690">
    <property type="entry name" value="MFS_1"/>
    <property type="match status" value="2"/>
</dbReference>
<feature type="transmembrane region" description="Helical" evidence="6">
    <location>
        <begin position="134"/>
        <end position="156"/>
    </location>
</feature>
<feature type="transmembrane region" description="Helical" evidence="6">
    <location>
        <begin position="261"/>
        <end position="282"/>
    </location>
</feature>
<keyword evidence="4 6" id="KW-1133">Transmembrane helix</keyword>
<keyword evidence="3 6" id="KW-0812">Transmembrane</keyword>
<dbReference type="PRINTS" id="PR01036">
    <property type="entry name" value="TCRTETB"/>
</dbReference>
<feature type="transmembrane region" description="Helical" evidence="6">
    <location>
        <begin position="101"/>
        <end position="122"/>
    </location>
</feature>
<feature type="transmembrane region" description="Helical" evidence="6">
    <location>
        <begin position="196"/>
        <end position="215"/>
    </location>
</feature>
<comment type="subcellular location">
    <subcellularLocation>
        <location evidence="1">Membrane</location>
        <topology evidence="1">Multi-pass membrane protein</topology>
    </subcellularLocation>
</comment>
<feature type="domain" description="Major facilitator superfamily (MFS) profile" evidence="7">
    <location>
        <begin position="10"/>
        <end position="457"/>
    </location>
</feature>
<feature type="transmembrane region" description="Helical" evidence="6">
    <location>
        <begin position="433"/>
        <end position="451"/>
    </location>
</feature>
<dbReference type="EMBL" id="CP075546">
    <property type="protein sequence ID" value="QVV88549.1"/>
    <property type="molecule type" value="Genomic_DNA"/>
</dbReference>
<dbReference type="PANTHER" id="PTHR42718:SF9">
    <property type="entry name" value="MAJOR FACILITATOR SUPERFAMILY MULTIDRUG TRANSPORTER MFSC"/>
    <property type="match status" value="1"/>
</dbReference>
<dbReference type="Proteomes" id="UP000680656">
    <property type="component" value="Chromosome"/>
</dbReference>
<dbReference type="InterPro" id="IPR036259">
    <property type="entry name" value="MFS_trans_sf"/>
</dbReference>
<evidence type="ECO:0000256" key="5">
    <source>
        <dbReference type="ARBA" id="ARBA00023136"/>
    </source>
</evidence>
<reference evidence="8 9" key="1">
    <citation type="submission" date="2021-05" db="EMBL/GenBank/DDBJ databases">
        <title>A novel Methanospirillum isolate from a pyrite-forming mixed culture.</title>
        <authorList>
            <person name="Bunk B."/>
            <person name="Sproer C."/>
            <person name="Spring S."/>
            <person name="Pester M."/>
        </authorList>
    </citation>
    <scope>NUCLEOTIDE SEQUENCE [LARGE SCALE GENOMIC DNA]</scope>
    <source>
        <strain evidence="8 9">J.3.6.1-F.2.7.3</strain>
    </source>
</reference>
<evidence type="ECO:0000313" key="8">
    <source>
        <dbReference type="EMBL" id="QVV88549.1"/>
    </source>
</evidence>
<dbReference type="GeneID" id="65098453"/>
<dbReference type="InterPro" id="IPR020846">
    <property type="entry name" value="MFS_dom"/>
</dbReference>
<keyword evidence="2" id="KW-0813">Transport</keyword>
<dbReference type="GO" id="GO:0016020">
    <property type="term" value="C:membrane"/>
    <property type="evidence" value="ECO:0007669"/>
    <property type="project" value="UniProtKB-SubCell"/>
</dbReference>
<evidence type="ECO:0000256" key="1">
    <source>
        <dbReference type="ARBA" id="ARBA00004141"/>
    </source>
</evidence>
<dbReference type="PROSITE" id="PS50850">
    <property type="entry name" value="MFS"/>
    <property type="match status" value="1"/>
</dbReference>
<dbReference type="Gene3D" id="1.20.1250.20">
    <property type="entry name" value="MFS general substrate transporter like domains"/>
    <property type="match status" value="1"/>
</dbReference>
<name>A0A8E7AYC0_9EURY</name>
<dbReference type="GO" id="GO:0022857">
    <property type="term" value="F:transmembrane transporter activity"/>
    <property type="evidence" value="ECO:0007669"/>
    <property type="project" value="InterPro"/>
</dbReference>
<evidence type="ECO:0000313" key="9">
    <source>
        <dbReference type="Proteomes" id="UP000680656"/>
    </source>
</evidence>
<feature type="transmembrane region" description="Helical" evidence="6">
    <location>
        <begin position="400"/>
        <end position="421"/>
    </location>
</feature>
<dbReference type="Gene3D" id="1.20.1720.10">
    <property type="entry name" value="Multidrug resistance protein D"/>
    <property type="match status" value="1"/>
</dbReference>
<keyword evidence="9" id="KW-1185">Reference proteome</keyword>